<protein>
    <submittedName>
        <fullName evidence="2">Uncharacterized protein</fullName>
    </submittedName>
</protein>
<accession>A0A168D7Z6</accession>
<name>A0A168D7Z6_9HYPO</name>
<gene>
    <name evidence="2" type="ORF">AAL_03427</name>
</gene>
<evidence type="ECO:0000256" key="1">
    <source>
        <dbReference type="SAM" id="MobiDB-lite"/>
    </source>
</evidence>
<comment type="caution">
    <text evidence="2">The sequence shown here is derived from an EMBL/GenBank/DDBJ whole genome shotgun (WGS) entry which is preliminary data.</text>
</comment>
<feature type="compositionally biased region" description="Acidic residues" evidence="1">
    <location>
        <begin position="149"/>
        <end position="191"/>
    </location>
</feature>
<proteinExistence type="predicted"/>
<keyword evidence="3" id="KW-1185">Reference proteome</keyword>
<dbReference type="Proteomes" id="UP000078544">
    <property type="component" value="Unassembled WGS sequence"/>
</dbReference>
<dbReference type="EMBL" id="AZGY01000006">
    <property type="protein sequence ID" value="KZZ97463.1"/>
    <property type="molecule type" value="Genomic_DNA"/>
</dbReference>
<sequence length="223" mass="24379">MNGRQNTGANMGETCAGQGASVVWHEHERFMSPWDPTEPVFDEDDMFLPPVVASVLTAVLGDLGLRPSMVTAAATTGLAATSSRLGKGLGSGLWEQQGQRQPYDVDFKESSSKKTQQSEAQRIDWKTYYTSLELVSVDAYQSQPGSGYEADDELTDSDSDCETESESEDWESDSGSDCETESGSEERESDSDWTSSSKWEWNWELDSGLRAKAKVGLMAGVTI</sequence>
<feature type="region of interest" description="Disordered" evidence="1">
    <location>
        <begin position="142"/>
        <end position="197"/>
    </location>
</feature>
<feature type="compositionally biased region" description="Basic and acidic residues" evidence="1">
    <location>
        <begin position="103"/>
        <end position="112"/>
    </location>
</feature>
<reference evidence="2 3" key="1">
    <citation type="journal article" date="2016" name="Genome Biol. Evol.">
        <title>Divergent and convergent evolution of fungal pathogenicity.</title>
        <authorList>
            <person name="Shang Y."/>
            <person name="Xiao G."/>
            <person name="Zheng P."/>
            <person name="Cen K."/>
            <person name="Zhan S."/>
            <person name="Wang C."/>
        </authorList>
    </citation>
    <scope>NUCLEOTIDE SEQUENCE [LARGE SCALE GENOMIC DNA]</scope>
    <source>
        <strain evidence="2 3">RCEF 2490</strain>
    </source>
</reference>
<feature type="region of interest" description="Disordered" evidence="1">
    <location>
        <begin position="87"/>
        <end position="118"/>
    </location>
</feature>
<organism evidence="2 3">
    <name type="scientific">Moelleriella libera RCEF 2490</name>
    <dbReference type="NCBI Taxonomy" id="1081109"/>
    <lineage>
        <taxon>Eukaryota</taxon>
        <taxon>Fungi</taxon>
        <taxon>Dikarya</taxon>
        <taxon>Ascomycota</taxon>
        <taxon>Pezizomycotina</taxon>
        <taxon>Sordariomycetes</taxon>
        <taxon>Hypocreomycetidae</taxon>
        <taxon>Hypocreales</taxon>
        <taxon>Clavicipitaceae</taxon>
        <taxon>Moelleriella</taxon>
    </lineage>
</organism>
<dbReference type="AlphaFoldDB" id="A0A168D7Z6"/>
<evidence type="ECO:0000313" key="3">
    <source>
        <dbReference type="Proteomes" id="UP000078544"/>
    </source>
</evidence>
<evidence type="ECO:0000313" key="2">
    <source>
        <dbReference type="EMBL" id="KZZ97463.1"/>
    </source>
</evidence>